<feature type="non-terminal residue" evidence="1">
    <location>
        <position position="1"/>
    </location>
</feature>
<dbReference type="RefSeq" id="WP_196609315.1">
    <property type="nucleotide sequence ID" value="NZ_VRYY01000267.1"/>
</dbReference>
<dbReference type="Proteomes" id="UP001194469">
    <property type="component" value="Unassembled WGS sequence"/>
</dbReference>
<evidence type="ECO:0000313" key="1">
    <source>
        <dbReference type="EMBL" id="MBG3877339.1"/>
    </source>
</evidence>
<protein>
    <submittedName>
        <fullName evidence="1">Spermine synthase</fullName>
    </submittedName>
</protein>
<keyword evidence="2" id="KW-1185">Reference proteome</keyword>
<sequence length="176" mass="18617">LNRRAQARAGQGAGAASTADAGVTGDGGGTALYDLIFTDIFNSYYSVPFHVGTVEAARRMRALLADDGAVVMNIISAAGGEDGRLFRAIRAAFVASFADVRVYAVATADSVDYVQNLMLVARPVAGLPEVPAAALTPEVREMLACRLELPASDDVPPLTDEYAPVERYALGLVRWR</sequence>
<dbReference type="Gene3D" id="3.40.50.150">
    <property type="entry name" value="Vaccinia Virus protein VP39"/>
    <property type="match status" value="1"/>
</dbReference>
<name>A0ABS0J4K2_9BACT</name>
<reference evidence="1 2" key="1">
    <citation type="submission" date="2019-08" db="EMBL/GenBank/DDBJ databases">
        <authorList>
            <person name="Luo N."/>
        </authorList>
    </citation>
    <scope>NUCLEOTIDE SEQUENCE [LARGE SCALE GENOMIC DNA]</scope>
    <source>
        <strain evidence="1 2">NCIMB 9442</strain>
    </source>
</reference>
<proteinExistence type="predicted"/>
<dbReference type="NCBIfam" id="NF037959">
    <property type="entry name" value="MFS_SpdSyn"/>
    <property type="match status" value="1"/>
</dbReference>
<dbReference type="InterPro" id="IPR029063">
    <property type="entry name" value="SAM-dependent_MTases_sf"/>
</dbReference>
<comment type="caution">
    <text evidence="1">The sequence shown here is derived from an EMBL/GenBank/DDBJ whole genome shotgun (WGS) entry which is preliminary data.</text>
</comment>
<organism evidence="1 2">
    <name type="scientific">Nitratidesulfovibrio oxamicus</name>
    <dbReference type="NCBI Taxonomy" id="32016"/>
    <lineage>
        <taxon>Bacteria</taxon>
        <taxon>Pseudomonadati</taxon>
        <taxon>Thermodesulfobacteriota</taxon>
        <taxon>Desulfovibrionia</taxon>
        <taxon>Desulfovibrionales</taxon>
        <taxon>Desulfovibrionaceae</taxon>
        <taxon>Nitratidesulfovibrio</taxon>
    </lineage>
</organism>
<accession>A0ABS0J4K2</accession>
<evidence type="ECO:0000313" key="2">
    <source>
        <dbReference type="Proteomes" id="UP001194469"/>
    </source>
</evidence>
<dbReference type="SUPFAM" id="SSF53335">
    <property type="entry name" value="S-adenosyl-L-methionine-dependent methyltransferases"/>
    <property type="match status" value="1"/>
</dbReference>
<gene>
    <name evidence="1" type="ORF">FVW20_09990</name>
</gene>
<dbReference type="EMBL" id="VRYY01000267">
    <property type="protein sequence ID" value="MBG3877339.1"/>
    <property type="molecule type" value="Genomic_DNA"/>
</dbReference>